<comment type="caution">
    <text evidence="15">The sequence shown here is derived from an EMBL/GenBank/DDBJ whole genome shotgun (WGS) entry which is preliminary data.</text>
</comment>
<feature type="transmembrane region" description="Helical" evidence="9">
    <location>
        <begin position="297"/>
        <end position="317"/>
    </location>
</feature>
<sequence>MKKSRGIVVLILTVIITAFLCFTAAVGIGPTGTGAARNIKTGLDLAGGVSITYQAKEDNPSSEDMADTRYKLQRRVEQYSTEAQVYQEGSNRINVEIPGVTDANAILEELGRPGSLCFIEETDDDGNTNFTLGENGYELSRSLDEIREAGSVVLEGSDVADAEGGAIQTSTTSGRQYVVSLTMTEAGKEKFAQATEENVGKQIAIVYDDSILSAPTVNEAITGGQAQIDGMSSVEEAQNLASYIRIGSLSIELEELRSSVVAAQLGEEAITTSLIAAAIGLAIVIIFMICVYRVPGLIAGVALIIYTALMLLTLNAFDITLTLPGIAGIILGIGMAVDANVIIYARIKEEITAGLSVRNAIKSGFHKAFSAIFDGNVTTLIAAFVLMWLGSGTVRGFAYTLALGIVVSMFTALVVSRILVYAVYAVGVRNEKFYGRAKVRKSINFTGHKKIFFTISILLILSGPVIMLVNSQMGNNALNYSLEFSGGTATTVTFNEDMDIAQIDSEVTPVVEEITGDGNVQPTKVVGTNQVIIKTRALDLEERQEFNDAMVENFDVDPDLISSESISSTVSSEMRRDAVVAVLVATIFMLLYIWFRFKDIRFASSGVLALVHDVLVVLAFYAVSRISVGNTFIACMLTIVGYSINATIVIFDRIRENMQADKDPDHLDEIVNSSITQTLTRSMYTSFTTFVMVAVLYILGVSSIREFAAPLMVGIVCGAYSSVCITGPLWLVMKRNLGKKQPAIAASGHSETAKQEKGPKTSGQKQEKPANAKGTPGQPKKKNRKRVAERLAAQEASKNQEKNK</sequence>
<keyword evidence="8 9" id="KW-0472">Membrane</keyword>
<reference evidence="15" key="2">
    <citation type="submission" date="2021-04" db="EMBL/GenBank/DDBJ databases">
        <authorList>
            <person name="Gilroy R."/>
        </authorList>
    </citation>
    <scope>NUCLEOTIDE SEQUENCE</scope>
    <source>
        <strain evidence="15">ChiSjej1B19-5720</strain>
    </source>
</reference>
<reference evidence="15" key="1">
    <citation type="journal article" date="2021" name="PeerJ">
        <title>Extensive microbial diversity within the chicken gut microbiome revealed by metagenomics and culture.</title>
        <authorList>
            <person name="Gilroy R."/>
            <person name="Ravi A."/>
            <person name="Getino M."/>
            <person name="Pursley I."/>
            <person name="Horton D.L."/>
            <person name="Alikhan N.F."/>
            <person name="Baker D."/>
            <person name="Gharbi K."/>
            <person name="Hall N."/>
            <person name="Watson M."/>
            <person name="Adriaenssens E.M."/>
            <person name="Foster-Nyarko E."/>
            <person name="Jarju S."/>
            <person name="Secka A."/>
            <person name="Antonio M."/>
            <person name="Oren A."/>
            <person name="Chaudhuri R.R."/>
            <person name="La Ragione R."/>
            <person name="Hildebrand F."/>
            <person name="Pallen M.J."/>
        </authorList>
    </citation>
    <scope>NUCLEOTIDE SEQUENCE</scope>
    <source>
        <strain evidence="15">ChiSjej1B19-5720</strain>
    </source>
</reference>
<comment type="subcellular location">
    <subcellularLocation>
        <location evidence="1 9">Cell membrane</location>
        <topology evidence="1 9">Multi-pass membrane protein</topology>
    </subcellularLocation>
</comment>
<evidence type="ECO:0000256" key="8">
    <source>
        <dbReference type="ARBA" id="ARBA00023136"/>
    </source>
</evidence>
<keyword evidence="2 9" id="KW-0813">Transport</keyword>
<feature type="transmembrane region" description="Helical" evidence="9">
    <location>
        <begin position="707"/>
        <end position="732"/>
    </location>
</feature>
<feature type="transmembrane region" description="Helical" evidence="9">
    <location>
        <begin position="368"/>
        <end position="391"/>
    </location>
</feature>
<evidence type="ECO:0000313" key="15">
    <source>
        <dbReference type="EMBL" id="HJB28260.1"/>
    </source>
</evidence>
<dbReference type="InterPro" id="IPR055344">
    <property type="entry name" value="SecD_SecF_C_bact"/>
</dbReference>
<dbReference type="NCBIfam" id="TIGR00916">
    <property type="entry name" value="2A0604s01"/>
    <property type="match status" value="2"/>
</dbReference>
<dbReference type="GO" id="GO:0015450">
    <property type="term" value="F:protein-transporting ATPase activity"/>
    <property type="evidence" value="ECO:0007669"/>
    <property type="project" value="InterPro"/>
</dbReference>
<evidence type="ECO:0000256" key="9">
    <source>
        <dbReference type="HAMAP-Rule" id="MF_01463"/>
    </source>
</evidence>
<feature type="domain" description="SecDF P1 head subdomain" evidence="14">
    <location>
        <begin position="151"/>
        <end position="250"/>
    </location>
</feature>
<proteinExistence type="inferred from homology"/>
<keyword evidence="7 9" id="KW-0811">Translocation</keyword>
<dbReference type="InterPro" id="IPR048631">
    <property type="entry name" value="SecD_1st"/>
</dbReference>
<dbReference type="InterPro" id="IPR054384">
    <property type="entry name" value="SecDF_P1_head"/>
</dbReference>
<feature type="transmembrane region" description="Helical" evidence="9">
    <location>
        <begin position="629"/>
        <end position="651"/>
    </location>
</feature>
<feature type="domain" description="Protein export membrane protein SecD/SecF C-terminal" evidence="12">
    <location>
        <begin position="252"/>
        <end position="421"/>
    </location>
</feature>
<dbReference type="Gene3D" id="3.30.70.3400">
    <property type="match status" value="1"/>
</dbReference>
<evidence type="ECO:0000259" key="13">
    <source>
        <dbReference type="Pfam" id="PF21760"/>
    </source>
</evidence>
<dbReference type="HAMAP" id="MF_01463_B">
    <property type="entry name" value="SecD_B"/>
    <property type="match status" value="1"/>
</dbReference>
<dbReference type="GO" id="GO:0005886">
    <property type="term" value="C:plasma membrane"/>
    <property type="evidence" value="ECO:0007669"/>
    <property type="project" value="UniProtKB-SubCell"/>
</dbReference>
<evidence type="ECO:0000256" key="3">
    <source>
        <dbReference type="ARBA" id="ARBA00022475"/>
    </source>
</evidence>
<dbReference type="GO" id="GO:0043952">
    <property type="term" value="P:protein transport by the Sec complex"/>
    <property type="evidence" value="ECO:0007669"/>
    <property type="project" value="UniProtKB-UniRule"/>
</dbReference>
<comment type="similarity">
    <text evidence="10">Belongs to the SecD/SecF family. SecF subfamily.</text>
</comment>
<keyword evidence="3 9" id="KW-1003">Cell membrane</keyword>
<feature type="transmembrane region" description="Helical" evidence="9">
    <location>
        <begin position="397"/>
        <end position="430"/>
    </location>
</feature>
<dbReference type="FunFam" id="1.20.1640.10:FF:000004">
    <property type="entry name" value="Protein translocase subunit SecD"/>
    <property type="match status" value="1"/>
</dbReference>
<dbReference type="AlphaFoldDB" id="A0A9D2RWW9"/>
<evidence type="ECO:0000256" key="1">
    <source>
        <dbReference type="ARBA" id="ARBA00004651"/>
    </source>
</evidence>
<evidence type="ECO:0000313" key="16">
    <source>
        <dbReference type="Proteomes" id="UP000823842"/>
    </source>
</evidence>
<dbReference type="InterPro" id="IPR048634">
    <property type="entry name" value="SecD_SecF_C"/>
</dbReference>
<feature type="region of interest" description="Disordered" evidence="11">
    <location>
        <begin position="743"/>
        <end position="804"/>
    </location>
</feature>
<dbReference type="SUPFAM" id="SSF82866">
    <property type="entry name" value="Multidrug efflux transporter AcrB transmembrane domain"/>
    <property type="match status" value="2"/>
</dbReference>
<dbReference type="EMBL" id="DWYZ01000105">
    <property type="protein sequence ID" value="HJB28260.1"/>
    <property type="molecule type" value="Genomic_DNA"/>
</dbReference>
<feature type="transmembrane region" description="Helical" evidence="9">
    <location>
        <begin position="683"/>
        <end position="701"/>
    </location>
</feature>
<dbReference type="Pfam" id="PF21760">
    <property type="entry name" value="SecD_1st"/>
    <property type="match status" value="1"/>
</dbReference>
<gene>
    <name evidence="9 15" type="primary">secD</name>
    <name evidence="10" type="synonym">secF</name>
    <name evidence="15" type="ORF">IAA06_05650</name>
</gene>
<feature type="transmembrane region" description="Helical" evidence="9">
    <location>
        <begin position="578"/>
        <end position="595"/>
    </location>
</feature>
<comment type="subunit">
    <text evidence="10">Forms a complex with SecD. Part of the essential Sec protein translocation apparatus which comprises SecA, SecYEG and auxiliary proteins SecDF. Other proteins may also be involved.</text>
</comment>
<dbReference type="Pfam" id="PF22599">
    <property type="entry name" value="SecDF_P1_head"/>
    <property type="match status" value="1"/>
</dbReference>
<dbReference type="NCBIfam" id="TIGR01129">
    <property type="entry name" value="secD"/>
    <property type="match status" value="1"/>
</dbReference>
<dbReference type="PRINTS" id="PR01755">
    <property type="entry name" value="SECFTRNLCASE"/>
</dbReference>
<evidence type="ECO:0000256" key="10">
    <source>
        <dbReference type="HAMAP-Rule" id="MF_01464"/>
    </source>
</evidence>
<feature type="transmembrane region" description="Helical" evidence="9">
    <location>
        <begin position="269"/>
        <end position="290"/>
    </location>
</feature>
<evidence type="ECO:0000256" key="2">
    <source>
        <dbReference type="ARBA" id="ARBA00022448"/>
    </source>
</evidence>
<evidence type="ECO:0000256" key="7">
    <source>
        <dbReference type="ARBA" id="ARBA00023010"/>
    </source>
</evidence>
<keyword evidence="5 9" id="KW-0653">Protein transport</keyword>
<keyword evidence="4 9" id="KW-0812">Transmembrane</keyword>
<comment type="caution">
    <text evidence="9">Lacks conserved residue(s) required for the propagation of feature annotation.</text>
</comment>
<feature type="domain" description="Protein translocase subunit SecDF P1" evidence="13">
    <location>
        <begin position="69"/>
        <end position="121"/>
    </location>
</feature>
<accession>A0A9D2RWW9</accession>
<dbReference type="PANTHER" id="PTHR30081:SF1">
    <property type="entry name" value="PROTEIN TRANSLOCASE SUBUNIT SECD"/>
    <property type="match status" value="1"/>
</dbReference>
<evidence type="ECO:0000256" key="6">
    <source>
        <dbReference type="ARBA" id="ARBA00022989"/>
    </source>
</evidence>
<organism evidence="15 16">
    <name type="scientific">Candidatus Blautia faecavium</name>
    <dbReference type="NCBI Taxonomy" id="2838487"/>
    <lineage>
        <taxon>Bacteria</taxon>
        <taxon>Bacillati</taxon>
        <taxon>Bacillota</taxon>
        <taxon>Clostridia</taxon>
        <taxon>Lachnospirales</taxon>
        <taxon>Lachnospiraceae</taxon>
        <taxon>Blautia</taxon>
    </lineage>
</organism>
<dbReference type="InterPro" id="IPR005791">
    <property type="entry name" value="SecD"/>
</dbReference>
<dbReference type="NCBIfam" id="TIGR00966">
    <property type="entry name" value="transloc_SecF"/>
    <property type="match status" value="1"/>
</dbReference>
<feature type="domain" description="Protein export membrane protein SecD/SecF C-terminal" evidence="12">
    <location>
        <begin position="550"/>
        <end position="735"/>
    </location>
</feature>
<dbReference type="GO" id="GO:0065002">
    <property type="term" value="P:intracellular protein transmembrane transport"/>
    <property type="evidence" value="ECO:0007669"/>
    <property type="project" value="UniProtKB-UniRule"/>
</dbReference>
<protein>
    <recommendedName>
        <fullName evidence="9 10">Multifunctional fusion protein</fullName>
    </recommendedName>
    <domain>
        <recommendedName>
            <fullName evidence="9">Protein translocase subunit SecD</fullName>
        </recommendedName>
    </domain>
    <domain>
        <recommendedName>
            <fullName evidence="10">Protein-export membrane protein SecF</fullName>
        </recommendedName>
    </domain>
</protein>
<name>A0A9D2RWW9_9FIRM</name>
<dbReference type="Pfam" id="PF02355">
    <property type="entry name" value="SecD_SecF_C"/>
    <property type="match status" value="2"/>
</dbReference>
<evidence type="ECO:0000256" key="11">
    <source>
        <dbReference type="SAM" id="MobiDB-lite"/>
    </source>
</evidence>
<feature type="transmembrane region" description="Helical" evidence="9">
    <location>
        <begin position="451"/>
        <end position="469"/>
    </location>
</feature>
<feature type="transmembrane region" description="Helical" evidence="9">
    <location>
        <begin position="323"/>
        <end position="347"/>
    </location>
</feature>
<dbReference type="InterPro" id="IPR022645">
    <property type="entry name" value="SecD/SecF_bac"/>
</dbReference>
<evidence type="ECO:0000256" key="5">
    <source>
        <dbReference type="ARBA" id="ARBA00022927"/>
    </source>
</evidence>
<dbReference type="PANTHER" id="PTHR30081">
    <property type="entry name" value="PROTEIN-EXPORT MEMBRANE PROTEIN SEC"/>
    <property type="match status" value="1"/>
</dbReference>
<comment type="function">
    <text evidence="9">Part of the Sec protein translocase complex. Interacts with the SecYEG preprotein conducting channel. SecDF uses the proton motive force (PMF) to complete protein translocation after the ATP-dependent function of SecA.</text>
</comment>
<dbReference type="Gene3D" id="1.20.1640.10">
    <property type="entry name" value="Multidrug efflux transporter AcrB transmembrane domain"/>
    <property type="match status" value="2"/>
</dbReference>
<evidence type="ECO:0000259" key="14">
    <source>
        <dbReference type="Pfam" id="PF22599"/>
    </source>
</evidence>
<evidence type="ECO:0000259" key="12">
    <source>
        <dbReference type="Pfam" id="PF02355"/>
    </source>
</evidence>
<comment type="similarity">
    <text evidence="9">Belongs to the SecD/SecF family. SecD subfamily.</text>
</comment>
<dbReference type="Gene3D" id="3.30.1360.200">
    <property type="match status" value="1"/>
</dbReference>
<evidence type="ECO:0000256" key="4">
    <source>
        <dbReference type="ARBA" id="ARBA00022692"/>
    </source>
</evidence>
<dbReference type="GO" id="GO:0006605">
    <property type="term" value="P:protein targeting"/>
    <property type="evidence" value="ECO:0007669"/>
    <property type="project" value="UniProtKB-UniRule"/>
</dbReference>
<feature type="transmembrane region" description="Helical" evidence="9">
    <location>
        <begin position="602"/>
        <end position="623"/>
    </location>
</feature>
<dbReference type="HAMAP" id="MF_01464_B">
    <property type="entry name" value="SecF_B"/>
    <property type="match status" value="1"/>
</dbReference>
<dbReference type="InterPro" id="IPR022813">
    <property type="entry name" value="SecD/SecF_arch_bac"/>
</dbReference>
<dbReference type="Proteomes" id="UP000823842">
    <property type="component" value="Unassembled WGS sequence"/>
</dbReference>
<comment type="subunit">
    <text evidence="9">Forms a complex with SecF. Part of the essential Sec protein translocation apparatus which comprises SecA, SecYEG and auxiliary proteins SecDF. Other proteins may also be involved.</text>
</comment>
<keyword evidence="6 9" id="KW-1133">Transmembrane helix</keyword>
<dbReference type="InterPro" id="IPR005665">
    <property type="entry name" value="SecF_bac"/>
</dbReference>
<feature type="compositionally biased region" description="Basic and acidic residues" evidence="11">
    <location>
        <begin position="751"/>
        <end position="770"/>
    </location>
</feature>